<dbReference type="EMBL" id="JADNRY010000021">
    <property type="protein sequence ID" value="KAF9072968.1"/>
    <property type="molecule type" value="Genomic_DNA"/>
</dbReference>
<sequence length="93" mass="10898">MIPRVLLFCSLSRAYEFFHGSLYYIFLDSPWISFMVHHSKVHSRIGNPSRAFPLKQLGLPDFRPRTLFHEWPPPPPLVYKTRFCALSTHSPVI</sequence>
<comment type="caution">
    <text evidence="1">The sequence shown here is derived from an EMBL/GenBank/DDBJ whole genome shotgun (WGS) entry which is preliminary data.</text>
</comment>
<reference evidence="1" key="1">
    <citation type="submission" date="2020-11" db="EMBL/GenBank/DDBJ databases">
        <authorList>
            <consortium name="DOE Joint Genome Institute"/>
            <person name="Ahrendt S."/>
            <person name="Riley R."/>
            <person name="Andreopoulos W."/>
            <person name="Labutti K."/>
            <person name="Pangilinan J."/>
            <person name="Ruiz-Duenas F.J."/>
            <person name="Barrasa J.M."/>
            <person name="Sanchez-Garcia M."/>
            <person name="Camarero S."/>
            <person name="Miyauchi S."/>
            <person name="Serrano A."/>
            <person name="Linde D."/>
            <person name="Babiker R."/>
            <person name="Drula E."/>
            <person name="Ayuso-Fernandez I."/>
            <person name="Pacheco R."/>
            <person name="Padilla G."/>
            <person name="Ferreira P."/>
            <person name="Barriuso J."/>
            <person name="Kellner H."/>
            <person name="Castanera R."/>
            <person name="Alfaro M."/>
            <person name="Ramirez L."/>
            <person name="Pisabarro A.G."/>
            <person name="Kuo A."/>
            <person name="Tritt A."/>
            <person name="Lipzen A."/>
            <person name="He G."/>
            <person name="Yan M."/>
            <person name="Ng V."/>
            <person name="Cullen D."/>
            <person name="Martin F."/>
            <person name="Rosso M.-N."/>
            <person name="Henrissat B."/>
            <person name="Hibbett D."/>
            <person name="Martinez A.T."/>
            <person name="Grigoriev I.V."/>
        </authorList>
    </citation>
    <scope>NUCLEOTIDE SEQUENCE</scope>
    <source>
        <strain evidence="1">AH 40177</strain>
    </source>
</reference>
<gene>
    <name evidence="1" type="ORF">BDP27DRAFT_1319730</name>
</gene>
<protein>
    <submittedName>
        <fullName evidence="1">Uncharacterized protein</fullName>
    </submittedName>
</protein>
<keyword evidence="2" id="KW-1185">Reference proteome</keyword>
<dbReference type="AlphaFoldDB" id="A0A9P5PZW5"/>
<dbReference type="Proteomes" id="UP000772434">
    <property type="component" value="Unassembled WGS sequence"/>
</dbReference>
<name>A0A9P5PZW5_9AGAR</name>
<proteinExistence type="predicted"/>
<organism evidence="1 2">
    <name type="scientific">Rhodocollybia butyracea</name>
    <dbReference type="NCBI Taxonomy" id="206335"/>
    <lineage>
        <taxon>Eukaryota</taxon>
        <taxon>Fungi</taxon>
        <taxon>Dikarya</taxon>
        <taxon>Basidiomycota</taxon>
        <taxon>Agaricomycotina</taxon>
        <taxon>Agaricomycetes</taxon>
        <taxon>Agaricomycetidae</taxon>
        <taxon>Agaricales</taxon>
        <taxon>Marasmiineae</taxon>
        <taxon>Omphalotaceae</taxon>
        <taxon>Rhodocollybia</taxon>
    </lineage>
</organism>
<evidence type="ECO:0000313" key="2">
    <source>
        <dbReference type="Proteomes" id="UP000772434"/>
    </source>
</evidence>
<evidence type="ECO:0000313" key="1">
    <source>
        <dbReference type="EMBL" id="KAF9072968.1"/>
    </source>
</evidence>
<accession>A0A9P5PZW5</accession>